<feature type="non-terminal residue" evidence="8">
    <location>
        <position position="1"/>
    </location>
</feature>
<keyword evidence="5" id="KW-0030">Aminoacyl-tRNA synthetase</keyword>
<evidence type="ECO:0000256" key="1">
    <source>
        <dbReference type="ARBA" id="ARBA00022598"/>
    </source>
</evidence>
<dbReference type="InterPro" id="IPR002301">
    <property type="entry name" value="Ile-tRNA-ligase"/>
</dbReference>
<evidence type="ECO:0000256" key="5">
    <source>
        <dbReference type="ARBA" id="ARBA00023146"/>
    </source>
</evidence>
<keyword evidence="2" id="KW-0547">Nucleotide-binding</keyword>
<dbReference type="PRINTS" id="PR00984">
    <property type="entry name" value="TRNASYNTHILE"/>
</dbReference>
<dbReference type="EMBL" id="BART01003965">
    <property type="protein sequence ID" value="GAG64324.1"/>
    <property type="molecule type" value="Genomic_DNA"/>
</dbReference>
<evidence type="ECO:0000256" key="6">
    <source>
        <dbReference type="ARBA" id="ARBA00048359"/>
    </source>
</evidence>
<dbReference type="InterPro" id="IPR014729">
    <property type="entry name" value="Rossmann-like_a/b/a_fold"/>
</dbReference>
<evidence type="ECO:0000256" key="2">
    <source>
        <dbReference type="ARBA" id="ARBA00022741"/>
    </source>
</evidence>
<dbReference type="AlphaFoldDB" id="X0Z5E6"/>
<comment type="catalytic activity">
    <reaction evidence="6">
        <text>tRNA(Ile) + L-isoleucine + ATP = L-isoleucyl-tRNA(Ile) + AMP + diphosphate</text>
        <dbReference type="Rhea" id="RHEA:11060"/>
        <dbReference type="Rhea" id="RHEA-COMP:9666"/>
        <dbReference type="Rhea" id="RHEA-COMP:9695"/>
        <dbReference type="ChEBI" id="CHEBI:30616"/>
        <dbReference type="ChEBI" id="CHEBI:33019"/>
        <dbReference type="ChEBI" id="CHEBI:58045"/>
        <dbReference type="ChEBI" id="CHEBI:78442"/>
        <dbReference type="ChEBI" id="CHEBI:78528"/>
        <dbReference type="ChEBI" id="CHEBI:456215"/>
        <dbReference type="EC" id="6.1.1.5"/>
    </reaction>
</comment>
<comment type="caution">
    <text evidence="8">The sequence shown here is derived from an EMBL/GenBank/DDBJ whole genome shotgun (WGS) entry which is preliminary data.</text>
</comment>
<name>X0Z5E6_9ZZZZ</name>
<evidence type="ECO:0000313" key="8">
    <source>
        <dbReference type="EMBL" id="GAG64324.1"/>
    </source>
</evidence>
<dbReference type="SUPFAM" id="SSF52374">
    <property type="entry name" value="Nucleotidylyl transferase"/>
    <property type="match status" value="1"/>
</dbReference>
<evidence type="ECO:0000256" key="4">
    <source>
        <dbReference type="ARBA" id="ARBA00022917"/>
    </source>
</evidence>
<protein>
    <recommendedName>
        <fullName evidence="7">Aminoacyl-tRNA synthetase class Ia domain-containing protein</fullName>
    </recommendedName>
</protein>
<keyword evidence="1" id="KW-0436">Ligase</keyword>
<dbReference type="GO" id="GO:0006428">
    <property type="term" value="P:isoleucyl-tRNA aminoacylation"/>
    <property type="evidence" value="ECO:0007669"/>
    <property type="project" value="InterPro"/>
</dbReference>
<dbReference type="InterPro" id="IPR023586">
    <property type="entry name" value="Ile-tRNA-ligase_type2"/>
</dbReference>
<keyword evidence="3" id="KW-0067">ATP-binding</keyword>
<sequence>KNNEKLILAKTLLNEVIKEPYQILRTFKGKVLIGKRYEPLFNYVSLKNDCYFVVDADFVSLKEGTGIVHIAPAFGVDDMNLAREKGLPIIQLVDESGKIKKKAVDFAGLFVKEADPEIIKILIQRNILFKEEKILHSYPHCWRCDTPLLYYARKSWFITTSIIKDKLLKSNSEINWYPDHIKYGRFGNWLENNIDWSLSRERYWGTPLPIWEDNSGHKICIGSLDELKKLAKHFPDELDLHRPYIDEIKLICPQCKEEMSRVKDVIDCWFDSGSMPYAQLHYPFENYEKFYNNFPADFICEALDQTRG</sequence>
<dbReference type="GO" id="GO:0005524">
    <property type="term" value="F:ATP binding"/>
    <property type="evidence" value="ECO:0007669"/>
    <property type="project" value="UniProtKB-KW"/>
</dbReference>
<dbReference type="Gene3D" id="3.40.50.620">
    <property type="entry name" value="HUPs"/>
    <property type="match status" value="1"/>
</dbReference>
<feature type="domain" description="Aminoacyl-tRNA synthetase class Ia" evidence="7">
    <location>
        <begin position="117"/>
        <end position="308"/>
    </location>
</feature>
<reference evidence="8" key="1">
    <citation type="journal article" date="2014" name="Front. Microbiol.">
        <title>High frequency of phylogenetically diverse reductive dehalogenase-homologous genes in deep subseafloor sedimentary metagenomes.</title>
        <authorList>
            <person name="Kawai M."/>
            <person name="Futagami T."/>
            <person name="Toyoda A."/>
            <person name="Takaki Y."/>
            <person name="Nishi S."/>
            <person name="Hori S."/>
            <person name="Arai W."/>
            <person name="Tsubouchi T."/>
            <person name="Morono Y."/>
            <person name="Uchiyama I."/>
            <person name="Ito T."/>
            <person name="Fujiyama A."/>
            <person name="Inagaki F."/>
            <person name="Takami H."/>
        </authorList>
    </citation>
    <scope>NUCLEOTIDE SEQUENCE</scope>
    <source>
        <strain evidence="8">Expedition CK06-06</strain>
    </source>
</reference>
<dbReference type="GO" id="GO:0004822">
    <property type="term" value="F:isoleucine-tRNA ligase activity"/>
    <property type="evidence" value="ECO:0007669"/>
    <property type="project" value="UniProtKB-EC"/>
</dbReference>
<dbReference type="PANTHER" id="PTHR42780:SF1">
    <property type="entry name" value="ISOLEUCINE--TRNA LIGASE, CYTOPLASMIC"/>
    <property type="match status" value="1"/>
</dbReference>
<evidence type="ECO:0000256" key="3">
    <source>
        <dbReference type="ARBA" id="ARBA00022840"/>
    </source>
</evidence>
<dbReference type="Pfam" id="PF00133">
    <property type="entry name" value="tRNA-synt_1"/>
    <property type="match status" value="1"/>
</dbReference>
<proteinExistence type="predicted"/>
<keyword evidence="4" id="KW-0648">Protein biosynthesis</keyword>
<dbReference type="InterPro" id="IPR002300">
    <property type="entry name" value="aa-tRNA-synth_Ia"/>
</dbReference>
<evidence type="ECO:0000259" key="7">
    <source>
        <dbReference type="Pfam" id="PF00133"/>
    </source>
</evidence>
<organism evidence="8">
    <name type="scientific">marine sediment metagenome</name>
    <dbReference type="NCBI Taxonomy" id="412755"/>
    <lineage>
        <taxon>unclassified sequences</taxon>
        <taxon>metagenomes</taxon>
        <taxon>ecological metagenomes</taxon>
    </lineage>
</organism>
<dbReference type="PANTHER" id="PTHR42780">
    <property type="entry name" value="SOLEUCYL-TRNA SYNTHETASE"/>
    <property type="match status" value="1"/>
</dbReference>
<feature type="non-terminal residue" evidence="8">
    <location>
        <position position="308"/>
    </location>
</feature>
<gene>
    <name evidence="8" type="ORF">S01H4_10396</name>
</gene>
<accession>X0Z5E6</accession>